<evidence type="ECO:0000256" key="12">
    <source>
        <dbReference type="ARBA" id="ARBA00031030"/>
    </source>
</evidence>
<comment type="similarity">
    <text evidence="3 13">Belongs to the membrane-bound acyltransferase family.</text>
</comment>
<evidence type="ECO:0000256" key="11">
    <source>
        <dbReference type="ARBA" id="ARBA00023315"/>
    </source>
</evidence>
<dbReference type="InterPro" id="IPR004299">
    <property type="entry name" value="MBOAT_fam"/>
</dbReference>
<feature type="transmembrane region" description="Helical" evidence="14">
    <location>
        <begin position="82"/>
        <end position="106"/>
    </location>
</feature>
<accession>A0A367VF03</accession>
<evidence type="ECO:0000256" key="4">
    <source>
        <dbReference type="ARBA" id="ARBA00016084"/>
    </source>
</evidence>
<evidence type="ECO:0000313" key="16">
    <source>
        <dbReference type="Proteomes" id="UP000253061"/>
    </source>
</evidence>
<feature type="transmembrane region" description="Helical" evidence="14">
    <location>
        <begin position="356"/>
        <end position="374"/>
    </location>
</feature>
<keyword evidence="8" id="KW-0016">Alginate biosynthesis</keyword>
<evidence type="ECO:0000256" key="8">
    <source>
        <dbReference type="ARBA" id="ARBA00022841"/>
    </source>
</evidence>
<dbReference type="GO" id="GO:0005886">
    <property type="term" value="C:plasma membrane"/>
    <property type="evidence" value="ECO:0007669"/>
    <property type="project" value="UniProtKB-SubCell"/>
</dbReference>
<dbReference type="GO" id="GO:0016746">
    <property type="term" value="F:acyltransferase activity"/>
    <property type="evidence" value="ECO:0007669"/>
    <property type="project" value="UniProtKB-KW"/>
</dbReference>
<feature type="transmembrane region" description="Helical" evidence="14">
    <location>
        <begin position="6"/>
        <end position="24"/>
    </location>
</feature>
<evidence type="ECO:0000256" key="1">
    <source>
        <dbReference type="ARBA" id="ARBA00004651"/>
    </source>
</evidence>
<feature type="transmembrane region" description="Helical" evidence="14">
    <location>
        <begin position="386"/>
        <end position="405"/>
    </location>
</feature>
<feature type="transmembrane region" description="Helical" evidence="14">
    <location>
        <begin position="188"/>
        <end position="212"/>
    </location>
</feature>
<evidence type="ECO:0000256" key="10">
    <source>
        <dbReference type="ARBA" id="ARBA00023136"/>
    </source>
</evidence>
<keyword evidence="6 13" id="KW-0808">Transferase</keyword>
<feature type="transmembrane region" description="Helical" evidence="14">
    <location>
        <begin position="468"/>
        <end position="493"/>
    </location>
</feature>
<keyword evidence="7 14" id="KW-0812">Transmembrane</keyword>
<evidence type="ECO:0000256" key="3">
    <source>
        <dbReference type="ARBA" id="ARBA00010323"/>
    </source>
</evidence>
<dbReference type="EMBL" id="JPWB01000003">
    <property type="protein sequence ID" value="RCK23012.1"/>
    <property type="molecule type" value="Genomic_DNA"/>
</dbReference>
<evidence type="ECO:0000256" key="14">
    <source>
        <dbReference type="SAM" id="Phobius"/>
    </source>
</evidence>
<dbReference type="InterPro" id="IPR024194">
    <property type="entry name" value="Ac/AlaTfrase_AlgI/DltB"/>
</dbReference>
<evidence type="ECO:0000256" key="6">
    <source>
        <dbReference type="ARBA" id="ARBA00022679"/>
    </source>
</evidence>
<reference evidence="15 16" key="1">
    <citation type="submission" date="2014-07" db="EMBL/GenBank/DDBJ databases">
        <title>Draft genome sequence of Thalassospira profundimaris R8-17.</title>
        <authorList>
            <person name="Lai Q."/>
            <person name="Shao Z."/>
        </authorList>
    </citation>
    <scope>NUCLEOTIDE SEQUENCE [LARGE SCALE GENOMIC DNA]</scope>
    <source>
        <strain evidence="15 16">R8-17</strain>
    </source>
</reference>
<dbReference type="AlphaFoldDB" id="A0A367VF03"/>
<feature type="transmembrane region" description="Helical" evidence="14">
    <location>
        <begin position="31"/>
        <end position="47"/>
    </location>
</feature>
<dbReference type="PANTHER" id="PTHR13285">
    <property type="entry name" value="ACYLTRANSFERASE"/>
    <property type="match status" value="1"/>
</dbReference>
<dbReference type="InterPro" id="IPR051085">
    <property type="entry name" value="MB_O-acyltransferase"/>
</dbReference>
<keyword evidence="11 13" id="KW-0012">Acyltransferase</keyword>
<dbReference type="Proteomes" id="UP000253061">
    <property type="component" value="Unassembled WGS sequence"/>
</dbReference>
<gene>
    <name evidence="15" type="ORF">TH6_08180</name>
</gene>
<feature type="transmembrane region" description="Helical" evidence="14">
    <location>
        <begin position="149"/>
        <end position="168"/>
    </location>
</feature>
<sequence length="508" mass="57314">MLFHELAFLYLFMPVTMSIAIWAGRKDSKTFFIYFLCVASLVFYGWWNPDFVPLLVASIVFNYFLGNYLVQCKNVRRRKVALFFGVSANLLVLISFKYLGFIAGVVGEAFSVELDAPSLELPLGVSFFTFLQIAYIVDAAKGETSKDEFAPYFLFVTFFPHLIAGPLVHHRSLIRQFSDKMTNVSENLAVGFTIFVIGLFKKLVLADFVVYWSDSVFNGAVNGIAPSMIDSWVGAISFTLLIYFDFSSYSDMAIGLSKMLGIRLPENFNSPYKATSIIDFWRRWHITLSSFLRDYLYIPLGGNRKGPSRRYLNLTIVMLLAGLWHGASWQFVLWGGLHGGYLLVNHLWRALKLFEFPKVLGFLITFLAVVFAWVPFRAQTWDASVLVFKGMIGLNGVVLPVHYKGLLPSAFGDTLASIGVKFGSLSVYGGGMQLLQLSLLLLFVWLLPNTQQIMGRYDVVLDKRAEPVALWMCWRPSVATGCVIAVLSAYLWMLGMQGKAGEFIYFQF</sequence>
<name>A0A367VF03_9PROT</name>
<keyword evidence="9 14" id="KW-1133">Transmembrane helix</keyword>
<organism evidence="15 16">
    <name type="scientific">Thalassospira profundimaris</name>
    <dbReference type="NCBI Taxonomy" id="502049"/>
    <lineage>
        <taxon>Bacteria</taxon>
        <taxon>Pseudomonadati</taxon>
        <taxon>Pseudomonadota</taxon>
        <taxon>Alphaproteobacteria</taxon>
        <taxon>Rhodospirillales</taxon>
        <taxon>Thalassospiraceae</taxon>
        <taxon>Thalassospira</taxon>
    </lineage>
</organism>
<proteinExistence type="inferred from homology"/>
<dbReference type="PIRSF" id="PIRSF500217">
    <property type="entry name" value="AlgI"/>
    <property type="match status" value="1"/>
</dbReference>
<feature type="transmembrane region" description="Helical" evidence="14">
    <location>
        <begin position="425"/>
        <end position="447"/>
    </location>
</feature>
<dbReference type="InterPro" id="IPR028362">
    <property type="entry name" value="AlgI"/>
</dbReference>
<evidence type="ECO:0000256" key="13">
    <source>
        <dbReference type="PIRNR" id="PIRNR016636"/>
    </source>
</evidence>
<keyword evidence="10 13" id="KW-0472">Membrane</keyword>
<dbReference type="PANTHER" id="PTHR13285:SF23">
    <property type="entry name" value="TEICHOIC ACID D-ALANYLTRANSFERASE"/>
    <property type="match status" value="1"/>
</dbReference>
<comment type="pathway">
    <text evidence="2">Glycan biosynthesis; alginate biosynthesis.</text>
</comment>
<dbReference type="PIRSF" id="PIRSF016636">
    <property type="entry name" value="AlgI_DltB"/>
    <property type="match status" value="1"/>
</dbReference>
<evidence type="ECO:0000256" key="2">
    <source>
        <dbReference type="ARBA" id="ARBA00005182"/>
    </source>
</evidence>
<feature type="transmembrane region" description="Helical" evidence="14">
    <location>
        <begin position="224"/>
        <end position="244"/>
    </location>
</feature>
<evidence type="ECO:0000256" key="9">
    <source>
        <dbReference type="ARBA" id="ARBA00022989"/>
    </source>
</evidence>
<keyword evidence="5 13" id="KW-1003">Cell membrane</keyword>
<protein>
    <recommendedName>
        <fullName evidence="4">Probable alginate O-acetylase AlgI</fullName>
    </recommendedName>
    <alternativeName>
        <fullName evidence="12">Alginate biosynthesis protein AlgI</fullName>
    </alternativeName>
</protein>
<dbReference type="Pfam" id="PF03062">
    <property type="entry name" value="MBOAT"/>
    <property type="match status" value="1"/>
</dbReference>
<comment type="caution">
    <text evidence="15">The sequence shown here is derived from an EMBL/GenBank/DDBJ whole genome shotgun (WGS) entry which is preliminary data.</text>
</comment>
<evidence type="ECO:0000256" key="7">
    <source>
        <dbReference type="ARBA" id="ARBA00022692"/>
    </source>
</evidence>
<feature type="transmembrane region" description="Helical" evidence="14">
    <location>
        <begin position="311"/>
        <end position="336"/>
    </location>
</feature>
<feature type="transmembrane region" description="Helical" evidence="14">
    <location>
        <begin position="53"/>
        <end position="70"/>
    </location>
</feature>
<evidence type="ECO:0000313" key="15">
    <source>
        <dbReference type="EMBL" id="RCK23012.1"/>
    </source>
</evidence>
<dbReference type="GO" id="GO:0042121">
    <property type="term" value="P:alginic acid biosynthetic process"/>
    <property type="evidence" value="ECO:0007669"/>
    <property type="project" value="UniProtKB-KW"/>
</dbReference>
<comment type="subcellular location">
    <subcellularLocation>
        <location evidence="1">Cell membrane</location>
        <topology evidence="1">Multi-pass membrane protein</topology>
    </subcellularLocation>
</comment>
<evidence type="ECO:0000256" key="5">
    <source>
        <dbReference type="ARBA" id="ARBA00022475"/>
    </source>
</evidence>